<evidence type="ECO:0000313" key="2">
    <source>
        <dbReference type="EMBL" id="QHU10969.1"/>
    </source>
</evidence>
<accession>A0A6C0JZU4</accession>
<evidence type="ECO:0000256" key="1">
    <source>
        <dbReference type="SAM" id="Phobius"/>
    </source>
</evidence>
<proteinExistence type="predicted"/>
<name>A0A6C0JZU4_9ZZZZ</name>
<organism evidence="2">
    <name type="scientific">viral metagenome</name>
    <dbReference type="NCBI Taxonomy" id="1070528"/>
    <lineage>
        <taxon>unclassified sequences</taxon>
        <taxon>metagenomes</taxon>
        <taxon>organismal metagenomes</taxon>
    </lineage>
</organism>
<protein>
    <submittedName>
        <fullName evidence="2">Uncharacterized protein</fullName>
    </submittedName>
</protein>
<reference evidence="2" key="1">
    <citation type="journal article" date="2020" name="Nature">
        <title>Giant virus diversity and host interactions through global metagenomics.</title>
        <authorList>
            <person name="Schulz F."/>
            <person name="Roux S."/>
            <person name="Paez-Espino D."/>
            <person name="Jungbluth S."/>
            <person name="Walsh D.A."/>
            <person name="Denef V.J."/>
            <person name="McMahon K.D."/>
            <person name="Konstantinidis K.T."/>
            <person name="Eloe-Fadrosh E.A."/>
            <person name="Kyrpides N.C."/>
            <person name="Woyke T."/>
        </authorList>
    </citation>
    <scope>NUCLEOTIDE SEQUENCE</scope>
    <source>
        <strain evidence="2">GVMAG-S-1101165-83</strain>
    </source>
</reference>
<dbReference type="EMBL" id="MN740777">
    <property type="protein sequence ID" value="QHU10969.1"/>
    <property type="molecule type" value="Genomic_DNA"/>
</dbReference>
<keyword evidence="1" id="KW-0812">Transmembrane</keyword>
<dbReference type="AlphaFoldDB" id="A0A6C0JZU4"/>
<feature type="transmembrane region" description="Helical" evidence="1">
    <location>
        <begin position="36"/>
        <end position="65"/>
    </location>
</feature>
<keyword evidence="1" id="KW-0472">Membrane</keyword>
<sequence length="80" mass="9117">MTQGNFVNCDVTRSHDLHSPELFVACYMTQTAINDIFVLATIIGIIMGVTFIFFYGCGTCFLLFYKRKPFPATDSYALWE</sequence>
<keyword evidence="1" id="KW-1133">Transmembrane helix</keyword>